<dbReference type="CDD" id="cd00552">
    <property type="entry name" value="RaiA"/>
    <property type="match status" value="1"/>
</dbReference>
<dbReference type="InterPro" id="IPR050574">
    <property type="entry name" value="HPF/YfiA_ribosome-assoc"/>
</dbReference>
<dbReference type="SUPFAM" id="SSF69754">
    <property type="entry name" value="Ribosome binding protein Y (YfiA homologue)"/>
    <property type="match status" value="1"/>
</dbReference>
<evidence type="ECO:0000256" key="2">
    <source>
        <dbReference type="ARBA" id="ARBA00022845"/>
    </source>
</evidence>
<organism evidence="5 6">
    <name type="scientific">Streptococcus thermophilus</name>
    <dbReference type="NCBI Taxonomy" id="1308"/>
    <lineage>
        <taxon>Bacteria</taxon>
        <taxon>Bacillati</taxon>
        <taxon>Bacillota</taxon>
        <taxon>Bacilli</taxon>
        <taxon>Lactobacillales</taxon>
        <taxon>Streptococcaceae</taxon>
        <taxon>Streptococcus</taxon>
    </lineage>
</organism>
<dbReference type="InterPro" id="IPR032528">
    <property type="entry name" value="Ribosom_S30AE_C"/>
</dbReference>
<evidence type="ECO:0000256" key="1">
    <source>
        <dbReference type="ARBA" id="ARBA00022490"/>
    </source>
</evidence>
<dbReference type="InterPro" id="IPR003489">
    <property type="entry name" value="RHF/RaiA"/>
</dbReference>
<dbReference type="Pfam" id="PF16321">
    <property type="entry name" value="Ribosom_S30AE_C"/>
    <property type="match status" value="1"/>
</dbReference>
<evidence type="ECO:0000313" key="6">
    <source>
        <dbReference type="Proteomes" id="UP000509833"/>
    </source>
</evidence>
<dbReference type="PANTHER" id="PTHR33231:SF1">
    <property type="entry name" value="30S RIBOSOMAL PROTEIN"/>
    <property type="match status" value="1"/>
</dbReference>
<name>A0A8D6U273_STRTR</name>
<dbReference type="Pfam" id="PF02482">
    <property type="entry name" value="Ribosomal_S30AE"/>
    <property type="match status" value="1"/>
</dbReference>
<evidence type="ECO:0000256" key="3">
    <source>
        <dbReference type="HAMAP-Rule" id="MF_00839"/>
    </source>
</evidence>
<gene>
    <name evidence="3 5" type="primary">hpf</name>
    <name evidence="5" type="ORF">STHERMO_0392</name>
</gene>
<protein>
    <recommendedName>
        <fullName evidence="3">Ribosome hibernation promoting factor</fullName>
        <shortName evidence="3">HPF</shortName>
    </recommendedName>
</protein>
<dbReference type="InterPro" id="IPR034694">
    <property type="entry name" value="HPF_long/plastid"/>
</dbReference>
<dbReference type="InterPro" id="IPR038416">
    <property type="entry name" value="Ribosom_S30AE_C_sf"/>
</dbReference>
<dbReference type="AlphaFoldDB" id="A0A8D6U273"/>
<reference evidence="5 6" key="1">
    <citation type="submission" date="2020-06" db="EMBL/GenBank/DDBJ databases">
        <authorList>
            <person name="Chuat V."/>
        </authorList>
    </citation>
    <scope>NUCLEOTIDE SEQUENCE [LARGE SCALE GENOMIC DNA]</scope>
    <source>
        <strain evidence="5">STH_CIRM_336</strain>
    </source>
</reference>
<comment type="similarity">
    <text evidence="3">Belongs to the HPF/YfiA ribosome-associated protein family. Long HPF subfamily.</text>
</comment>
<dbReference type="RefSeq" id="WP_179974255.1">
    <property type="nucleotide sequence ID" value="NZ_LR822017.1"/>
</dbReference>
<dbReference type="GO" id="GO:0043024">
    <property type="term" value="F:ribosomal small subunit binding"/>
    <property type="evidence" value="ECO:0007669"/>
    <property type="project" value="TreeGrafter"/>
</dbReference>
<dbReference type="HAMAP" id="MF_00839">
    <property type="entry name" value="HPF"/>
    <property type="match status" value="1"/>
</dbReference>
<comment type="function">
    <text evidence="3">Required for dimerization of active 70S ribosomes into 100S ribosomes in stationary phase; 100S ribosomes are translationally inactive and sometimes present during exponential growth.</text>
</comment>
<dbReference type="Gene3D" id="3.30.505.50">
    <property type="entry name" value="Sigma 54 modulation/S30EA ribosomal protein, C-terminal domain"/>
    <property type="match status" value="1"/>
</dbReference>
<dbReference type="InterPro" id="IPR036567">
    <property type="entry name" value="RHF-like"/>
</dbReference>
<dbReference type="Gene3D" id="3.30.160.100">
    <property type="entry name" value="Ribosome hibernation promotion factor-like"/>
    <property type="match status" value="1"/>
</dbReference>
<comment type="subunit">
    <text evidence="3">Interacts with 100S ribosomes.</text>
</comment>
<keyword evidence="1 3" id="KW-0963">Cytoplasm</keyword>
<dbReference type="PANTHER" id="PTHR33231">
    <property type="entry name" value="30S RIBOSOMAL PROTEIN"/>
    <property type="match status" value="1"/>
</dbReference>
<feature type="domain" description="Sigma 54 modulation/S30EA ribosomal protein C-terminal" evidence="4">
    <location>
        <begin position="128"/>
        <end position="181"/>
    </location>
</feature>
<evidence type="ECO:0000259" key="4">
    <source>
        <dbReference type="Pfam" id="PF16321"/>
    </source>
</evidence>
<accession>A0A8D6U273</accession>
<dbReference type="GO" id="GO:0022627">
    <property type="term" value="C:cytosolic small ribosomal subunit"/>
    <property type="evidence" value="ECO:0007669"/>
    <property type="project" value="TreeGrafter"/>
</dbReference>
<dbReference type="FunFam" id="3.30.505.50:FF:000001">
    <property type="entry name" value="Ribosome hibernation promoting factor"/>
    <property type="match status" value="1"/>
</dbReference>
<dbReference type="EMBL" id="LR822017">
    <property type="protein sequence ID" value="CAD0136300.1"/>
    <property type="molecule type" value="Genomic_DNA"/>
</dbReference>
<evidence type="ECO:0000313" key="5">
    <source>
        <dbReference type="EMBL" id="CAD0136300.1"/>
    </source>
</evidence>
<proteinExistence type="inferred from homology"/>
<dbReference type="Proteomes" id="UP000509833">
    <property type="component" value="Chromosome"/>
</dbReference>
<dbReference type="NCBIfam" id="TIGR00741">
    <property type="entry name" value="yfiA"/>
    <property type="match status" value="1"/>
</dbReference>
<keyword evidence="2 3" id="KW-0810">Translation regulation</keyword>
<comment type="subcellular location">
    <subcellularLocation>
        <location evidence="3">Cytoplasm</location>
    </subcellularLocation>
</comment>
<sequence length="185" mass="21425">MIKYSIRGENIEVTEALRDYVESKLSKIEKYFHEEQELHARVNLKVYREKTAKTAKVEVTIPTGSVILRAEDVSQDMYGSIDLVVDKIARQIRKNKTKIARKHREKVATGEMFSTKFNKEEAEEAPAVEVVRTKNIELKPMDVEEAILQMELLGHDFFIYTDSEDHTTNVLYKREDGNYGLIEAK</sequence>
<dbReference type="GO" id="GO:0045900">
    <property type="term" value="P:negative regulation of translational elongation"/>
    <property type="evidence" value="ECO:0007669"/>
    <property type="project" value="TreeGrafter"/>
</dbReference>